<dbReference type="RefSeq" id="WP_073131787.1">
    <property type="nucleotide sequence ID" value="NZ_FQWQ01000001.1"/>
</dbReference>
<evidence type="ECO:0000313" key="5">
    <source>
        <dbReference type="EMBL" id="SHG61721.1"/>
    </source>
</evidence>
<sequence>MLAFVHKDPQKKGAPEGSLFASTRESSIIMNSSARFHDWKGVGPLSLKVALKGEALYEVENRRLTVDENRLLILNDAQEYRVLVNSPFKAETFIVFFDASLVADVLQHFQRSDERLLDNPADCAPSPYTFNLNTLELDESLRQNLLQLKQSIAKNAPMLSLREDLFFLFHTLRSTEARASSRALSLPFAKTSTKQEIARRLLVARDYLHAYKAEAIGLEELSSASMLSPNHLLRNFCAYFGCTPFQYLTRLRMKTAEQLLQHSTLPITEICQAAGFESLSSFSWSFKKITGRSPRRFRMDHLQ</sequence>
<reference evidence="5 6" key="1">
    <citation type="submission" date="2016-11" db="EMBL/GenBank/DDBJ databases">
        <authorList>
            <person name="Jaros S."/>
            <person name="Januszkiewicz K."/>
            <person name="Wedrychowicz H."/>
        </authorList>
    </citation>
    <scope>NUCLEOTIDE SEQUENCE [LARGE SCALE GENOMIC DNA]</scope>
    <source>
        <strain evidence="5 6">DSM 24574</strain>
    </source>
</reference>
<dbReference type="EMBL" id="FQWQ01000001">
    <property type="protein sequence ID" value="SHG61721.1"/>
    <property type="molecule type" value="Genomic_DNA"/>
</dbReference>
<dbReference type="SUPFAM" id="SSF46689">
    <property type="entry name" value="Homeodomain-like"/>
    <property type="match status" value="2"/>
</dbReference>
<dbReference type="SMART" id="SM00342">
    <property type="entry name" value="HTH_ARAC"/>
    <property type="match status" value="1"/>
</dbReference>
<dbReference type="InterPro" id="IPR050204">
    <property type="entry name" value="AraC_XylS_family_regulators"/>
</dbReference>
<dbReference type="Proteomes" id="UP000184212">
    <property type="component" value="Unassembled WGS sequence"/>
</dbReference>
<dbReference type="InterPro" id="IPR018062">
    <property type="entry name" value="HTH_AraC-typ_CS"/>
</dbReference>
<proteinExistence type="predicted"/>
<keyword evidence="6" id="KW-1185">Reference proteome</keyword>
<dbReference type="PROSITE" id="PS00041">
    <property type="entry name" value="HTH_ARAC_FAMILY_1"/>
    <property type="match status" value="1"/>
</dbReference>
<organism evidence="5 6">
    <name type="scientific">Chryseolinea serpens</name>
    <dbReference type="NCBI Taxonomy" id="947013"/>
    <lineage>
        <taxon>Bacteria</taxon>
        <taxon>Pseudomonadati</taxon>
        <taxon>Bacteroidota</taxon>
        <taxon>Cytophagia</taxon>
        <taxon>Cytophagales</taxon>
        <taxon>Fulvivirgaceae</taxon>
        <taxon>Chryseolinea</taxon>
    </lineage>
</organism>
<evidence type="ECO:0000256" key="1">
    <source>
        <dbReference type="ARBA" id="ARBA00023015"/>
    </source>
</evidence>
<keyword evidence="1" id="KW-0805">Transcription regulation</keyword>
<keyword evidence="2" id="KW-0238">DNA-binding</keyword>
<dbReference type="Pfam" id="PF12833">
    <property type="entry name" value="HTH_18"/>
    <property type="match status" value="1"/>
</dbReference>
<dbReference type="GO" id="GO:0003700">
    <property type="term" value="F:DNA-binding transcription factor activity"/>
    <property type="evidence" value="ECO:0007669"/>
    <property type="project" value="InterPro"/>
</dbReference>
<dbReference type="Gene3D" id="1.10.10.60">
    <property type="entry name" value="Homeodomain-like"/>
    <property type="match status" value="2"/>
</dbReference>
<protein>
    <submittedName>
        <fullName evidence="5">Helix-turn-helix domain-containing protein</fullName>
    </submittedName>
</protein>
<evidence type="ECO:0000256" key="3">
    <source>
        <dbReference type="ARBA" id="ARBA00023163"/>
    </source>
</evidence>
<dbReference type="InterPro" id="IPR018060">
    <property type="entry name" value="HTH_AraC"/>
</dbReference>
<dbReference type="PANTHER" id="PTHR46796">
    <property type="entry name" value="HTH-TYPE TRANSCRIPTIONAL ACTIVATOR RHAS-RELATED"/>
    <property type="match status" value="1"/>
</dbReference>
<evidence type="ECO:0000313" key="6">
    <source>
        <dbReference type="Proteomes" id="UP000184212"/>
    </source>
</evidence>
<evidence type="ECO:0000259" key="4">
    <source>
        <dbReference type="PROSITE" id="PS01124"/>
    </source>
</evidence>
<dbReference type="PROSITE" id="PS01124">
    <property type="entry name" value="HTH_ARAC_FAMILY_2"/>
    <property type="match status" value="1"/>
</dbReference>
<dbReference type="InterPro" id="IPR009057">
    <property type="entry name" value="Homeodomain-like_sf"/>
</dbReference>
<dbReference type="AlphaFoldDB" id="A0A1M5L9M9"/>
<dbReference type="STRING" id="947013.SAMN04488109_1096"/>
<evidence type="ECO:0000256" key="2">
    <source>
        <dbReference type="ARBA" id="ARBA00023125"/>
    </source>
</evidence>
<dbReference type="OrthoDB" id="642439at2"/>
<feature type="domain" description="HTH araC/xylS-type" evidence="4">
    <location>
        <begin position="202"/>
        <end position="300"/>
    </location>
</feature>
<dbReference type="GO" id="GO:0043565">
    <property type="term" value="F:sequence-specific DNA binding"/>
    <property type="evidence" value="ECO:0007669"/>
    <property type="project" value="InterPro"/>
</dbReference>
<name>A0A1M5L9M9_9BACT</name>
<keyword evidence="3" id="KW-0804">Transcription</keyword>
<accession>A0A1M5L9M9</accession>
<dbReference type="PRINTS" id="PR00032">
    <property type="entry name" value="HTHARAC"/>
</dbReference>
<gene>
    <name evidence="5" type="ORF">SAMN04488109_1096</name>
</gene>
<dbReference type="InterPro" id="IPR020449">
    <property type="entry name" value="Tscrpt_reg_AraC-type_HTH"/>
</dbReference>